<dbReference type="InterPro" id="IPR003593">
    <property type="entry name" value="AAA+_ATPase"/>
</dbReference>
<dbReference type="Pfam" id="PF21530">
    <property type="entry name" value="Pif1_2B_dom"/>
    <property type="match status" value="1"/>
</dbReference>
<evidence type="ECO:0000256" key="6">
    <source>
        <dbReference type="ARBA" id="ARBA00023125"/>
    </source>
</evidence>
<dbReference type="InterPro" id="IPR048293">
    <property type="entry name" value="PIF1_RRM3_pfh1"/>
</dbReference>
<sequence>MPGPRPNVTKRKARDSVGNSKTNGPAKLQRTTLDAFFAPRQTVPASVLHKSTATNEPSTKSSPETGSTGRCNVGLSAEQERVLRMVVDDERNIFFTGSAGTGKSLLLRAIIEALKKKYAKKAEYLAICASTGMAAQNIGGTTIHAWGAVTPGVFDVEKQISYIKTCRPAHQRWKTVKVLVIDEVSMVDGQLFNLLAALAAILRKKTDRPFGGIQIVVTGDFFQLPPVTQGGKDVFFAFQSDAWKESIERVVTLTQVFRQKDSDFVRLLNELRRGEISPVTQRILTSLSGPLSQDDGILPTQLFPLRTEVDRANASRLAALSGPAQTFVARDSGSAEQGKKQRLLENMMAVRTLELKRDAQVMLVKNVSDTLVNGSVGKVLDFCPSPDDNNNKKKTQGGVDGHELLPLVEFSTLRGKETLLVSRDEFRAEDSEGKLLARRVQIPLVLAWAVSIHKAQGQTIQRVKVDLSKVFEKGQSYVALSRAASMEGLQVIGFDARRVKAHPQVVEWSKSLEPAL</sequence>
<keyword evidence="9 12" id="KW-0234">DNA repair</keyword>
<dbReference type="SUPFAM" id="SSF52540">
    <property type="entry name" value="P-loop containing nucleoside triphosphate hydrolases"/>
    <property type="match status" value="2"/>
</dbReference>
<evidence type="ECO:0000259" key="14">
    <source>
        <dbReference type="SMART" id="SM00382"/>
    </source>
</evidence>
<evidence type="ECO:0000256" key="4">
    <source>
        <dbReference type="ARBA" id="ARBA00022806"/>
    </source>
</evidence>
<comment type="function">
    <text evidence="12">DNA-dependent ATPase and 5'-3' DNA helicase required for the maintenance of both mitochondrial and nuclear genome stability.</text>
</comment>
<comment type="similarity">
    <text evidence="12">Belongs to the helicase family. PIF1 subfamily.</text>
</comment>
<keyword evidence="4 12" id="KW-0347">Helicase</keyword>
<gene>
    <name evidence="12" type="primary">PIF1</name>
    <name evidence="15" type="ORF">FJTKL_02383</name>
</gene>
<keyword evidence="1 12" id="KW-0547">Nucleotide-binding</keyword>
<dbReference type="PANTHER" id="PTHR47642">
    <property type="entry name" value="ATP-DEPENDENT DNA HELICASE"/>
    <property type="match status" value="1"/>
</dbReference>
<dbReference type="HAMAP" id="MF_03176">
    <property type="entry name" value="PIF1"/>
    <property type="match status" value="1"/>
</dbReference>
<dbReference type="Gene3D" id="3.40.50.300">
    <property type="entry name" value="P-loop containing nucleotide triphosphate hydrolases"/>
    <property type="match status" value="1"/>
</dbReference>
<evidence type="ECO:0000256" key="3">
    <source>
        <dbReference type="ARBA" id="ARBA00022801"/>
    </source>
</evidence>
<accession>A0ABR4F3V5</accession>
<organism evidence="15 16">
    <name type="scientific">Diaporthe vaccinii</name>
    <dbReference type="NCBI Taxonomy" id="105482"/>
    <lineage>
        <taxon>Eukaryota</taxon>
        <taxon>Fungi</taxon>
        <taxon>Dikarya</taxon>
        <taxon>Ascomycota</taxon>
        <taxon>Pezizomycotina</taxon>
        <taxon>Sordariomycetes</taxon>
        <taxon>Sordariomycetidae</taxon>
        <taxon>Diaporthales</taxon>
        <taxon>Diaporthaceae</taxon>
        <taxon>Diaporthe</taxon>
        <taxon>Diaporthe eres species complex</taxon>
    </lineage>
</organism>
<keyword evidence="6 12" id="KW-0238">DNA-binding</keyword>
<evidence type="ECO:0000256" key="10">
    <source>
        <dbReference type="ARBA" id="ARBA00023235"/>
    </source>
</evidence>
<feature type="compositionally biased region" description="Polar residues" evidence="13">
    <location>
        <begin position="49"/>
        <end position="70"/>
    </location>
</feature>
<keyword evidence="7 12" id="KW-0496">Mitochondrion</keyword>
<evidence type="ECO:0000313" key="15">
    <source>
        <dbReference type="EMBL" id="KAL2289384.1"/>
    </source>
</evidence>
<keyword evidence="3 12" id="KW-0378">Hydrolase</keyword>
<comment type="caution">
    <text evidence="15">The sequence shown here is derived from an EMBL/GenBank/DDBJ whole genome shotgun (WGS) entry which is preliminary data.</text>
</comment>
<keyword evidence="2 12" id="KW-0227">DNA damage</keyword>
<dbReference type="Pfam" id="PF05970">
    <property type="entry name" value="PIF1"/>
    <property type="match status" value="1"/>
</dbReference>
<dbReference type="InterPro" id="IPR049163">
    <property type="entry name" value="Pif1-like_2B_dom"/>
</dbReference>
<dbReference type="EC" id="5.6.2.3" evidence="12"/>
<evidence type="ECO:0000313" key="16">
    <source>
        <dbReference type="Proteomes" id="UP001600888"/>
    </source>
</evidence>
<evidence type="ECO:0000256" key="1">
    <source>
        <dbReference type="ARBA" id="ARBA00022741"/>
    </source>
</evidence>
<dbReference type="InterPro" id="IPR027417">
    <property type="entry name" value="P-loop_NTPase"/>
</dbReference>
<keyword evidence="10 12" id="KW-0413">Isomerase</keyword>
<evidence type="ECO:0000256" key="12">
    <source>
        <dbReference type="HAMAP-Rule" id="MF_03176"/>
    </source>
</evidence>
<dbReference type="Proteomes" id="UP001600888">
    <property type="component" value="Unassembled WGS sequence"/>
</dbReference>
<dbReference type="InterPro" id="IPR051055">
    <property type="entry name" value="PIF1_helicase"/>
</dbReference>
<reference evidence="15 16" key="1">
    <citation type="submission" date="2024-03" db="EMBL/GenBank/DDBJ databases">
        <title>A high-quality draft genome sequence of Diaporthe vaccinii, a causative agent of upright dieback and viscid rot disease in cranberry plants.</title>
        <authorList>
            <person name="Sarrasin M."/>
            <person name="Lang B.F."/>
            <person name="Burger G."/>
        </authorList>
    </citation>
    <scope>NUCLEOTIDE SEQUENCE [LARGE SCALE GENOMIC DNA]</scope>
    <source>
        <strain evidence="15 16">IS7</strain>
    </source>
</reference>
<dbReference type="EMBL" id="JBAWTH010000013">
    <property type="protein sequence ID" value="KAL2289384.1"/>
    <property type="molecule type" value="Genomic_DNA"/>
</dbReference>
<comment type="catalytic activity">
    <reaction evidence="12">
        <text>ATP + H2O = ADP + phosphate + H(+)</text>
        <dbReference type="Rhea" id="RHEA:13065"/>
        <dbReference type="ChEBI" id="CHEBI:15377"/>
        <dbReference type="ChEBI" id="CHEBI:15378"/>
        <dbReference type="ChEBI" id="CHEBI:30616"/>
        <dbReference type="ChEBI" id="CHEBI:43474"/>
        <dbReference type="ChEBI" id="CHEBI:456216"/>
        <dbReference type="EC" id="5.6.2.3"/>
    </reaction>
</comment>
<dbReference type="PANTHER" id="PTHR47642:SF5">
    <property type="entry name" value="ATP-DEPENDENT DNA HELICASE"/>
    <property type="match status" value="1"/>
</dbReference>
<evidence type="ECO:0000256" key="8">
    <source>
        <dbReference type="ARBA" id="ARBA00023172"/>
    </source>
</evidence>
<feature type="domain" description="AAA+ ATPase" evidence="14">
    <location>
        <begin position="89"/>
        <end position="313"/>
    </location>
</feature>
<keyword evidence="16" id="KW-1185">Reference proteome</keyword>
<protein>
    <recommendedName>
        <fullName evidence="12">ATP-dependent DNA helicase PIF1</fullName>
        <ecNumber evidence="12">5.6.2.3</ecNumber>
    </recommendedName>
    <alternativeName>
        <fullName evidence="12">DNA 5'-3' helicase PIF1</fullName>
    </alternativeName>
    <alternativeName>
        <fullName evidence="12">DNA repair and recombination helicase PIF1</fullName>
    </alternativeName>
</protein>
<name>A0ABR4F3V5_9PEZI</name>
<keyword evidence="8 12" id="KW-0233">DNA recombination</keyword>
<proteinExistence type="inferred from homology"/>
<dbReference type="CDD" id="cd18809">
    <property type="entry name" value="SF1_C_RecD"/>
    <property type="match status" value="1"/>
</dbReference>
<comment type="subunit">
    <text evidence="12">Monomer.</text>
</comment>
<feature type="region of interest" description="Disordered" evidence="13">
    <location>
        <begin position="46"/>
        <end position="72"/>
    </location>
</feature>
<feature type="DNA-binding region" evidence="12">
    <location>
        <begin position="475"/>
        <end position="494"/>
    </location>
</feature>
<evidence type="ECO:0000256" key="9">
    <source>
        <dbReference type="ARBA" id="ARBA00023204"/>
    </source>
</evidence>
<dbReference type="InterPro" id="IPR010285">
    <property type="entry name" value="DNA_helicase_pif1-like_DEAD"/>
</dbReference>
<keyword evidence="5 12" id="KW-0067">ATP-binding</keyword>
<comment type="cofactor">
    <cofactor evidence="12">
        <name>Mg(2+)</name>
        <dbReference type="ChEBI" id="CHEBI:18420"/>
    </cofactor>
</comment>
<keyword evidence="11 12" id="KW-0539">Nucleus</keyword>
<evidence type="ECO:0000256" key="7">
    <source>
        <dbReference type="ARBA" id="ARBA00023128"/>
    </source>
</evidence>
<comment type="subcellular location">
    <subcellularLocation>
        <location evidence="12">Nucleus</location>
    </subcellularLocation>
    <subcellularLocation>
        <location evidence="12">Mitochondrion</location>
    </subcellularLocation>
</comment>
<dbReference type="SMART" id="SM00382">
    <property type="entry name" value="AAA"/>
    <property type="match status" value="1"/>
</dbReference>
<evidence type="ECO:0000256" key="11">
    <source>
        <dbReference type="ARBA" id="ARBA00023242"/>
    </source>
</evidence>
<dbReference type="CDD" id="cd18037">
    <property type="entry name" value="DEXSc_Pif1_like"/>
    <property type="match status" value="1"/>
</dbReference>
<feature type="region of interest" description="Disordered" evidence="13">
    <location>
        <begin position="1"/>
        <end position="32"/>
    </location>
</feature>
<evidence type="ECO:0000256" key="13">
    <source>
        <dbReference type="SAM" id="MobiDB-lite"/>
    </source>
</evidence>
<evidence type="ECO:0000256" key="5">
    <source>
        <dbReference type="ARBA" id="ARBA00022840"/>
    </source>
</evidence>
<evidence type="ECO:0000256" key="2">
    <source>
        <dbReference type="ARBA" id="ARBA00022763"/>
    </source>
</evidence>
<feature type="binding site" evidence="12">
    <location>
        <begin position="97"/>
        <end position="104"/>
    </location>
    <ligand>
        <name>ATP</name>
        <dbReference type="ChEBI" id="CHEBI:30616"/>
    </ligand>
</feature>